<evidence type="ECO:0000313" key="8">
    <source>
        <dbReference type="Proteomes" id="UP000831786"/>
    </source>
</evidence>
<gene>
    <name evidence="7" type="ORF">MUN78_02055</name>
</gene>
<accession>A0ABY4FMY5</accession>
<name>A0ABY4FMY5_9MICO</name>
<dbReference type="Gene3D" id="3.90.550.10">
    <property type="entry name" value="Spore Coat Polysaccharide Biosynthesis Protein SpsA, Chain A"/>
    <property type="match status" value="1"/>
</dbReference>
<organism evidence="7 8">
    <name type="scientific">Leucobacter allii</name>
    <dbReference type="NCBI Taxonomy" id="2932247"/>
    <lineage>
        <taxon>Bacteria</taxon>
        <taxon>Bacillati</taxon>
        <taxon>Actinomycetota</taxon>
        <taxon>Actinomycetes</taxon>
        <taxon>Micrococcales</taxon>
        <taxon>Microbacteriaceae</taxon>
        <taxon>Leucobacter</taxon>
    </lineage>
</organism>
<evidence type="ECO:0000313" key="7">
    <source>
        <dbReference type="EMBL" id="UOQ57650.1"/>
    </source>
</evidence>
<keyword evidence="4" id="KW-0342">GTP-binding</keyword>
<proteinExistence type="predicted"/>
<dbReference type="InterPro" id="IPR002835">
    <property type="entry name" value="CofC"/>
</dbReference>
<evidence type="ECO:0000256" key="5">
    <source>
        <dbReference type="SAM" id="MobiDB-lite"/>
    </source>
</evidence>
<dbReference type="RefSeq" id="WP_244728460.1">
    <property type="nucleotide sequence ID" value="NZ_CP095045.1"/>
</dbReference>
<evidence type="ECO:0000256" key="1">
    <source>
        <dbReference type="ARBA" id="ARBA00022679"/>
    </source>
</evidence>
<keyword evidence="2" id="KW-0548">Nucleotidyltransferase</keyword>
<keyword evidence="3" id="KW-0547">Nucleotide-binding</keyword>
<reference evidence="7 8" key="1">
    <citation type="submission" date="2022-04" db="EMBL/GenBank/DDBJ databases">
        <title>Leucobacter sp. isolated from rhizosphere of garlic.</title>
        <authorList>
            <person name="Won M."/>
            <person name="Lee C.-M."/>
            <person name="Woen H.-Y."/>
            <person name="Kwon S.-W."/>
        </authorList>
    </citation>
    <scope>NUCLEOTIDE SEQUENCE [LARGE SCALE GENOMIC DNA]</scope>
    <source>
        <strain evidence="7 8">H21R-40</strain>
    </source>
</reference>
<dbReference type="GO" id="GO:0016740">
    <property type="term" value="F:transferase activity"/>
    <property type="evidence" value="ECO:0007669"/>
    <property type="project" value="UniProtKB-KW"/>
</dbReference>
<feature type="region of interest" description="Disordered" evidence="5">
    <location>
        <begin position="148"/>
        <end position="167"/>
    </location>
</feature>
<dbReference type="Pfam" id="PF12804">
    <property type="entry name" value="NTP_transf_3"/>
    <property type="match status" value="1"/>
</dbReference>
<feature type="domain" description="MobA-like NTP transferase" evidence="6">
    <location>
        <begin position="36"/>
        <end position="151"/>
    </location>
</feature>
<keyword evidence="8" id="KW-1185">Reference proteome</keyword>
<protein>
    <submittedName>
        <fullName evidence="7">NTP transferase domain-containing protein</fullName>
    </submittedName>
</protein>
<evidence type="ECO:0000256" key="4">
    <source>
        <dbReference type="ARBA" id="ARBA00023134"/>
    </source>
</evidence>
<dbReference type="PANTHER" id="PTHR40392">
    <property type="entry name" value="2-PHOSPHO-L-LACTATE GUANYLYLTRANSFERASE"/>
    <property type="match status" value="1"/>
</dbReference>
<dbReference type="InterPro" id="IPR025877">
    <property type="entry name" value="MobA-like_NTP_Trfase"/>
</dbReference>
<dbReference type="Proteomes" id="UP000831786">
    <property type="component" value="Chromosome"/>
</dbReference>
<evidence type="ECO:0000259" key="6">
    <source>
        <dbReference type="Pfam" id="PF12804"/>
    </source>
</evidence>
<dbReference type="PANTHER" id="PTHR40392:SF1">
    <property type="entry name" value="2-PHOSPHO-L-LACTATE GUANYLYLTRANSFERASE"/>
    <property type="match status" value="1"/>
</dbReference>
<evidence type="ECO:0000256" key="3">
    <source>
        <dbReference type="ARBA" id="ARBA00022741"/>
    </source>
</evidence>
<dbReference type="EMBL" id="CP095045">
    <property type="protein sequence ID" value="UOQ57650.1"/>
    <property type="molecule type" value="Genomic_DNA"/>
</dbReference>
<evidence type="ECO:0000256" key="2">
    <source>
        <dbReference type="ARBA" id="ARBA00022695"/>
    </source>
</evidence>
<sequence>MDAALWHAVVPIRSFGSGKQRLRAVASGPAVDAVAERLALRTLDALEGASRVAASWVVTDEESDRFAGLRRVEVLREARADGLNSAVRRGLEAVRERAHGREEPRILVLHADLPFITPEAIDAVLRRWELSAADAYVPDRRGDGTTALGYHPGSARPPMFGPGSARRHSEAGFARTRLPEAHPLRSDLDTRDQLVQYLRSGAADALDGVIRGLDLGLHECGPARSTAA</sequence>
<keyword evidence="1 7" id="KW-0808">Transferase</keyword>
<dbReference type="SUPFAM" id="SSF53448">
    <property type="entry name" value="Nucleotide-diphospho-sugar transferases"/>
    <property type="match status" value="1"/>
</dbReference>
<dbReference type="InterPro" id="IPR029044">
    <property type="entry name" value="Nucleotide-diphossugar_trans"/>
</dbReference>